<accession>A0ABR8XG09</accession>
<dbReference type="Proteomes" id="UP000640930">
    <property type="component" value="Unassembled WGS sequence"/>
</dbReference>
<keyword evidence="1" id="KW-0175">Coiled coil</keyword>
<proteinExistence type="predicted"/>
<dbReference type="EMBL" id="JACSQA010000032">
    <property type="protein sequence ID" value="MBD8028169.1"/>
    <property type="molecule type" value="Genomic_DNA"/>
</dbReference>
<name>A0ABR8XG09_9BACL</name>
<evidence type="ECO:0000256" key="1">
    <source>
        <dbReference type="SAM" id="Coils"/>
    </source>
</evidence>
<keyword evidence="3" id="KW-1185">Reference proteome</keyword>
<dbReference type="RefSeq" id="WP_191708580.1">
    <property type="nucleotide sequence ID" value="NZ_JACSQA010000032.1"/>
</dbReference>
<comment type="caution">
    <text evidence="2">The sequence shown here is derived from an EMBL/GenBank/DDBJ whole genome shotgun (WGS) entry which is preliminary data.</text>
</comment>
<feature type="coiled-coil region" evidence="1">
    <location>
        <begin position="30"/>
        <end position="64"/>
    </location>
</feature>
<evidence type="ECO:0000313" key="2">
    <source>
        <dbReference type="EMBL" id="MBD8028169.1"/>
    </source>
</evidence>
<gene>
    <name evidence="2" type="ORF">H9636_16090</name>
</gene>
<protein>
    <submittedName>
        <fullName evidence="2">Uncharacterized protein</fullName>
    </submittedName>
</protein>
<organism evidence="2 3">
    <name type="scientific">Ureibacillus galli</name>
    <dbReference type="NCBI Taxonomy" id="2762222"/>
    <lineage>
        <taxon>Bacteria</taxon>
        <taxon>Bacillati</taxon>
        <taxon>Bacillota</taxon>
        <taxon>Bacilli</taxon>
        <taxon>Bacillales</taxon>
        <taxon>Caryophanaceae</taxon>
        <taxon>Ureibacillus</taxon>
    </lineage>
</organism>
<sequence length="70" mass="8211">MKEALNKILEIRKRCKKQKTISTHLIVDGLLIAEKALHSANKKYNDLNKRAQKAETEVRRLKARLRDLEE</sequence>
<evidence type="ECO:0000313" key="3">
    <source>
        <dbReference type="Proteomes" id="UP000640930"/>
    </source>
</evidence>
<reference evidence="2 3" key="1">
    <citation type="submission" date="2020-08" db="EMBL/GenBank/DDBJ databases">
        <title>A Genomic Blueprint of the Chicken Gut Microbiome.</title>
        <authorList>
            <person name="Gilroy R."/>
            <person name="Ravi A."/>
            <person name="Getino M."/>
            <person name="Pursley I."/>
            <person name="Horton D.L."/>
            <person name="Alikhan N.-F."/>
            <person name="Baker D."/>
            <person name="Gharbi K."/>
            <person name="Hall N."/>
            <person name="Watson M."/>
            <person name="Adriaenssens E.M."/>
            <person name="Foster-Nyarko E."/>
            <person name="Jarju S."/>
            <person name="Secka A."/>
            <person name="Antonio M."/>
            <person name="Oren A."/>
            <person name="Chaudhuri R."/>
            <person name="La Ragione R.M."/>
            <person name="Hildebrand F."/>
            <person name="Pallen M.J."/>
        </authorList>
    </citation>
    <scope>NUCLEOTIDE SEQUENCE [LARGE SCALE GENOMIC DNA]</scope>
    <source>
        <strain evidence="2 3">Re31</strain>
    </source>
</reference>